<organism evidence="1 2">
    <name type="scientific">Imbroritus primus</name>
    <dbReference type="NCBI Taxonomy" id="3058603"/>
    <lineage>
        <taxon>Bacteria</taxon>
        <taxon>Pseudomonadati</taxon>
        <taxon>Pseudomonadota</taxon>
        <taxon>Betaproteobacteria</taxon>
        <taxon>Burkholderiales</taxon>
        <taxon>Burkholderiaceae</taxon>
        <taxon>Imbroritus</taxon>
    </lineage>
</organism>
<evidence type="ECO:0000313" key="2">
    <source>
        <dbReference type="Proteomes" id="UP000004277"/>
    </source>
</evidence>
<dbReference type="EMBL" id="AKCV02000015">
    <property type="protein sequence ID" value="TMS58742.1"/>
    <property type="molecule type" value="Genomic_DNA"/>
</dbReference>
<dbReference type="Proteomes" id="UP000004277">
    <property type="component" value="Unassembled WGS sequence"/>
</dbReference>
<name>A0ACD3SRD3_9BURK</name>
<gene>
    <name evidence="1" type="ORF">MW7_008550</name>
</gene>
<sequence length="546" mass="56465">MAYIKNFLLPRLGDIDSVRVVNWNVAPGAAFAAGDILLEIETDKSIVEVVAEEDGKLVEQLVPTGESMDATAPVARIEVTGEAPDEEQAASASSPAASLASSASNAQPGFYIKDFLLPRLGDIDSVRVVNWNVAPGTAFATGDILLEIETDKSIVEVVAEEDGKLVEQLVPTGESMDATAPVARIEVAGEAPLDDVQAAPAAQTRAQATAAPAASAPSTPTPLPAGARVFATPAARRVAAERGIDLAALTGTGPGGRITVADAMSATPGTTAGTGAGAAGARAAQEELQVATPHGTVFATRWSAARGNAATVVLIHGLFGDTDTWASTVSTLTRTGLNVLALDLPCHGRSAASVTSFTMLVDTVAAALDKLCRGPVLLAGHSLGSAVAARIARQGKLQVRGLTLFSPAGLGTEINQSFIDGMLHAHSDEALEREARKLTATAVNLSAAYLRKLRERIQAKAEPLGALCRDIGVQGVQQFSIQADLEALRCPITIVHGRSDAIIPWQHALNAPARAALHLVPQAGHMPQAEAMVLAGEVIERMVRSI</sequence>
<protein>
    <submittedName>
        <fullName evidence="1">Alpha/beta fold hydrolase</fullName>
    </submittedName>
</protein>
<reference evidence="1" key="1">
    <citation type="submission" date="2019-05" db="EMBL/GenBank/DDBJ databases">
        <title>Revised genome assembly of Burkholderiaceae (previously Ralstonia) sp. PBA.</title>
        <authorList>
            <person name="Gan H.M."/>
        </authorList>
    </citation>
    <scope>NUCLEOTIDE SEQUENCE</scope>
    <source>
        <strain evidence="1">PBA</strain>
    </source>
</reference>
<proteinExistence type="predicted"/>
<accession>A0ACD3SRD3</accession>
<evidence type="ECO:0000313" key="1">
    <source>
        <dbReference type="EMBL" id="TMS58742.1"/>
    </source>
</evidence>
<keyword evidence="2" id="KW-1185">Reference proteome</keyword>
<comment type="caution">
    <text evidence="1">The sequence shown here is derived from an EMBL/GenBank/DDBJ whole genome shotgun (WGS) entry which is preliminary data.</text>
</comment>
<keyword evidence="1" id="KW-0378">Hydrolase</keyword>